<feature type="repeat" description="TPR" evidence="3">
    <location>
        <begin position="2"/>
        <end position="35"/>
    </location>
</feature>
<keyword evidence="1" id="KW-0677">Repeat</keyword>
<name>A0A7S1HWU1_9EUGL</name>
<dbReference type="AlphaFoldDB" id="A0A7S1HWU1"/>
<evidence type="ECO:0000259" key="4">
    <source>
        <dbReference type="PROSITE" id="PS50076"/>
    </source>
</evidence>
<dbReference type="SUPFAM" id="SSF46565">
    <property type="entry name" value="Chaperone J-domain"/>
    <property type="match status" value="1"/>
</dbReference>
<organism evidence="5">
    <name type="scientific">Eutreptiella gymnastica</name>
    <dbReference type="NCBI Taxonomy" id="73025"/>
    <lineage>
        <taxon>Eukaryota</taxon>
        <taxon>Discoba</taxon>
        <taxon>Euglenozoa</taxon>
        <taxon>Euglenida</taxon>
        <taxon>Spirocuta</taxon>
        <taxon>Euglenophyceae</taxon>
        <taxon>Eutreptiales</taxon>
        <taxon>Eutreptiaceae</taxon>
        <taxon>Eutreptiella</taxon>
    </lineage>
</organism>
<dbReference type="CDD" id="cd06257">
    <property type="entry name" value="DnaJ"/>
    <property type="match status" value="1"/>
</dbReference>
<dbReference type="Pfam" id="PF13432">
    <property type="entry name" value="TPR_16"/>
    <property type="match status" value="1"/>
</dbReference>
<dbReference type="InterPro" id="IPR011990">
    <property type="entry name" value="TPR-like_helical_dom_sf"/>
</dbReference>
<dbReference type="PROSITE" id="PS50076">
    <property type="entry name" value="DNAJ_2"/>
    <property type="match status" value="1"/>
</dbReference>
<feature type="repeat" description="TPR" evidence="3">
    <location>
        <begin position="302"/>
        <end position="335"/>
    </location>
</feature>
<protein>
    <recommendedName>
        <fullName evidence="4">J domain-containing protein</fullName>
    </recommendedName>
</protein>
<dbReference type="PROSITE" id="PS50005">
    <property type="entry name" value="TPR"/>
    <property type="match status" value="2"/>
</dbReference>
<dbReference type="SMART" id="SM00271">
    <property type="entry name" value="DnaJ"/>
    <property type="match status" value="1"/>
</dbReference>
<keyword evidence="2 3" id="KW-0802">TPR repeat</keyword>
<dbReference type="InterPro" id="IPR013105">
    <property type="entry name" value="TPR_2"/>
</dbReference>
<proteinExistence type="predicted"/>
<reference evidence="5" key="1">
    <citation type="submission" date="2021-01" db="EMBL/GenBank/DDBJ databases">
        <authorList>
            <person name="Corre E."/>
            <person name="Pelletier E."/>
            <person name="Niang G."/>
            <person name="Scheremetjew M."/>
            <person name="Finn R."/>
            <person name="Kale V."/>
            <person name="Holt S."/>
            <person name="Cochrane G."/>
            <person name="Meng A."/>
            <person name="Brown T."/>
            <person name="Cohen L."/>
        </authorList>
    </citation>
    <scope>NUCLEOTIDE SEQUENCE</scope>
    <source>
        <strain evidence="5">NIES-381</strain>
    </source>
</reference>
<dbReference type="PRINTS" id="PR00625">
    <property type="entry name" value="JDOMAIN"/>
</dbReference>
<dbReference type="Pfam" id="PF06552">
    <property type="entry name" value="TOM20_plant"/>
    <property type="match status" value="1"/>
</dbReference>
<feature type="domain" description="J" evidence="4">
    <location>
        <begin position="353"/>
        <end position="430"/>
    </location>
</feature>
<evidence type="ECO:0000256" key="2">
    <source>
        <dbReference type="ARBA" id="ARBA00022803"/>
    </source>
</evidence>
<dbReference type="InterPro" id="IPR036869">
    <property type="entry name" value="J_dom_sf"/>
</dbReference>
<evidence type="ECO:0000313" key="5">
    <source>
        <dbReference type="EMBL" id="CAD8993763.1"/>
    </source>
</evidence>
<dbReference type="Gene3D" id="1.10.287.110">
    <property type="entry name" value="DnaJ domain"/>
    <property type="match status" value="1"/>
</dbReference>
<dbReference type="SMART" id="SM00028">
    <property type="entry name" value="TPR"/>
    <property type="match status" value="7"/>
</dbReference>
<sequence length="510" mass="57993">MTSDWKKTGNAKYNAGLYEGAVECYTKALEQSPSDKFLYGNRAQTWYKLNQFQKAIDDSQESTRLDPTFAKGYFRTGNAYLRLGNFDESEAQFKLSAEHGEEAGVTSAKQVVTLREDYAKAKALKAEGKPCVSTLQPVVLAATHNVELKTFFVEEAAAAELWDDVIAALKDTIADDLFKDNVRLRYLYTQALYFTVCFQEALKHVEKVLALEPEHEDAIALKKQVTAMQRIITSGKTYMTKNAFQWSVDAFTKAMAMEPTSPVLQKYLNVCRAVPLMHMEQYAEAIEDCTKALQGNTHDWRVKAWECRGFCYEAQGEFQLAIADYERAVALKANVETQERLHALRQTKPKRKDYYAILGVEKSADLTAVKTAYRRLALQYHPDRLTSEVGQDHDVDDEEKLQMKNKFQEISEAYVVLSDKERRARYDAGESLDTLHENDQDPFILFNILCGVLKEDAGLAEKMAHHAKQCCFWGTLCVGGVATCPCWAPVMYFQSEKHRHYPNSDQNRPL</sequence>
<gene>
    <name evidence="5" type="ORF">EGYM00392_LOCUS4813</name>
</gene>
<dbReference type="PANTHER" id="PTHR45188">
    <property type="entry name" value="DNAJ PROTEIN P58IPK HOMOLOG"/>
    <property type="match status" value="1"/>
</dbReference>
<evidence type="ECO:0000256" key="3">
    <source>
        <dbReference type="PROSITE-ProRule" id="PRU00339"/>
    </source>
</evidence>
<dbReference type="Pfam" id="PF07719">
    <property type="entry name" value="TPR_2"/>
    <property type="match status" value="1"/>
</dbReference>
<evidence type="ECO:0000256" key="1">
    <source>
        <dbReference type="ARBA" id="ARBA00022737"/>
    </source>
</evidence>
<dbReference type="SUPFAM" id="SSF48452">
    <property type="entry name" value="TPR-like"/>
    <property type="match status" value="2"/>
</dbReference>
<dbReference type="EMBL" id="HBGA01012557">
    <property type="protein sequence ID" value="CAD8993763.1"/>
    <property type="molecule type" value="Transcribed_RNA"/>
</dbReference>
<accession>A0A7S1HWU1</accession>
<dbReference type="InterPro" id="IPR001623">
    <property type="entry name" value="DnaJ_domain"/>
</dbReference>
<dbReference type="Gene3D" id="1.25.40.10">
    <property type="entry name" value="Tetratricopeptide repeat domain"/>
    <property type="match status" value="1"/>
</dbReference>
<dbReference type="Pfam" id="PF00226">
    <property type="entry name" value="DnaJ"/>
    <property type="match status" value="1"/>
</dbReference>
<dbReference type="InterPro" id="IPR019734">
    <property type="entry name" value="TPR_rpt"/>
</dbReference>
<dbReference type="PANTHER" id="PTHR45188:SF2">
    <property type="entry name" value="DNAJ HOMOLOG SUBFAMILY C MEMBER 7"/>
    <property type="match status" value="1"/>
</dbReference>